<evidence type="ECO:0000313" key="2">
    <source>
        <dbReference type="EMBL" id="CAL6069440.1"/>
    </source>
</evidence>
<evidence type="ECO:0000313" key="1">
    <source>
        <dbReference type="EMBL" id="CAI9920334.1"/>
    </source>
</evidence>
<accession>A0AA86TJ73</accession>
<name>A0AA86TJ73_9EUKA</name>
<dbReference type="Gene3D" id="1.10.10.60">
    <property type="entry name" value="Homeodomain-like"/>
    <property type="match status" value="1"/>
</dbReference>
<sequence>MKFITQNTQTISSDRSKRTWTQNEQDKFKSLYKQFKKDFIKYVPYFEGRSEGQIRSFYQNVVHNNKQIQKSKESYQTINLTNSLESTPDRNNEGYISKMINESSEYTTGLSLIVFDTVDFSKM</sequence>
<comment type="caution">
    <text evidence="1">The sequence shown here is derived from an EMBL/GenBank/DDBJ whole genome shotgun (WGS) entry which is preliminary data.</text>
</comment>
<gene>
    <name evidence="2" type="ORF">HINF_LOCUS53977</name>
    <name evidence="1" type="ORF">HINF_LOCUS7979</name>
</gene>
<dbReference type="Proteomes" id="UP001642409">
    <property type="component" value="Unassembled WGS sequence"/>
</dbReference>
<reference evidence="1" key="1">
    <citation type="submission" date="2023-06" db="EMBL/GenBank/DDBJ databases">
        <authorList>
            <person name="Kurt Z."/>
        </authorList>
    </citation>
    <scope>NUCLEOTIDE SEQUENCE</scope>
</reference>
<dbReference type="EMBL" id="CATOUU010000199">
    <property type="protein sequence ID" value="CAI9920334.1"/>
    <property type="molecule type" value="Genomic_DNA"/>
</dbReference>
<proteinExistence type="predicted"/>
<reference evidence="2 3" key="2">
    <citation type="submission" date="2024-07" db="EMBL/GenBank/DDBJ databases">
        <authorList>
            <person name="Akdeniz Z."/>
        </authorList>
    </citation>
    <scope>NUCLEOTIDE SEQUENCE [LARGE SCALE GENOMIC DNA]</scope>
</reference>
<dbReference type="CDD" id="cd00167">
    <property type="entry name" value="SANT"/>
    <property type="match status" value="1"/>
</dbReference>
<keyword evidence="3" id="KW-1185">Reference proteome</keyword>
<dbReference type="SUPFAM" id="SSF46689">
    <property type="entry name" value="Homeodomain-like"/>
    <property type="match status" value="1"/>
</dbReference>
<organism evidence="1">
    <name type="scientific">Hexamita inflata</name>
    <dbReference type="NCBI Taxonomy" id="28002"/>
    <lineage>
        <taxon>Eukaryota</taxon>
        <taxon>Metamonada</taxon>
        <taxon>Diplomonadida</taxon>
        <taxon>Hexamitidae</taxon>
        <taxon>Hexamitinae</taxon>
        <taxon>Hexamita</taxon>
    </lineage>
</organism>
<dbReference type="AlphaFoldDB" id="A0AA86TJ73"/>
<dbReference type="InterPro" id="IPR001005">
    <property type="entry name" value="SANT/Myb"/>
</dbReference>
<dbReference type="InterPro" id="IPR009057">
    <property type="entry name" value="Homeodomain-like_sf"/>
</dbReference>
<evidence type="ECO:0000313" key="3">
    <source>
        <dbReference type="Proteomes" id="UP001642409"/>
    </source>
</evidence>
<dbReference type="EMBL" id="CAXDID020000278">
    <property type="protein sequence ID" value="CAL6069440.1"/>
    <property type="molecule type" value="Genomic_DNA"/>
</dbReference>
<protein>
    <submittedName>
        <fullName evidence="1">SANT/Myb domain</fullName>
    </submittedName>
    <submittedName>
        <fullName evidence="2">SANT/Myb_domain</fullName>
    </submittedName>
</protein>